<sequence>MEGKKINRLKLVLVEKKRTGVWLAQELGVSPVTISKWCSNITQPSLLTLSRIADLLEIDPRVLLNGKE</sequence>
<dbReference type="OrthoDB" id="7865033at2"/>
<keyword evidence="3" id="KW-1185">Reference proteome</keyword>
<proteinExistence type="predicted"/>
<dbReference type="PROSITE" id="PS50943">
    <property type="entry name" value="HTH_CROC1"/>
    <property type="match status" value="1"/>
</dbReference>
<evidence type="ECO:0000259" key="1">
    <source>
        <dbReference type="PROSITE" id="PS50943"/>
    </source>
</evidence>
<dbReference type="CDD" id="cd00093">
    <property type="entry name" value="HTH_XRE"/>
    <property type="match status" value="1"/>
</dbReference>
<dbReference type="InterPro" id="IPR010982">
    <property type="entry name" value="Lambda_DNA-bd_dom_sf"/>
</dbReference>
<dbReference type="SMART" id="SM00530">
    <property type="entry name" value="HTH_XRE"/>
    <property type="match status" value="1"/>
</dbReference>
<dbReference type="KEGG" id="bsa:Bacsa_0511"/>
<dbReference type="AlphaFoldDB" id="F0QZG3"/>
<dbReference type="SUPFAM" id="SSF47413">
    <property type="entry name" value="lambda repressor-like DNA-binding domains"/>
    <property type="match status" value="1"/>
</dbReference>
<dbReference type="Proteomes" id="UP000007486">
    <property type="component" value="Chromosome"/>
</dbReference>
<organism evidence="2 3">
    <name type="scientific">Phocaeicola salanitronis (strain DSM 18170 / JCM 13657 / CCUG 60908 / BL78)</name>
    <name type="common">Bacteroides salanitronis</name>
    <dbReference type="NCBI Taxonomy" id="667015"/>
    <lineage>
        <taxon>Bacteria</taxon>
        <taxon>Pseudomonadati</taxon>
        <taxon>Bacteroidota</taxon>
        <taxon>Bacteroidia</taxon>
        <taxon>Bacteroidales</taxon>
        <taxon>Bacteroidaceae</taxon>
        <taxon>Phocaeicola</taxon>
    </lineage>
</organism>
<dbReference type="Pfam" id="PF01381">
    <property type="entry name" value="HTH_3"/>
    <property type="match status" value="1"/>
</dbReference>
<dbReference type="Gene3D" id="1.10.260.40">
    <property type="entry name" value="lambda repressor-like DNA-binding domains"/>
    <property type="match status" value="1"/>
</dbReference>
<dbReference type="eggNOG" id="COG1476">
    <property type="taxonomic scope" value="Bacteria"/>
</dbReference>
<accession>F0QZG3</accession>
<dbReference type="STRING" id="667015.Bacsa_0511"/>
<evidence type="ECO:0000313" key="2">
    <source>
        <dbReference type="EMBL" id="ADY35108.1"/>
    </source>
</evidence>
<feature type="domain" description="HTH cro/C1-type" evidence="1">
    <location>
        <begin position="23"/>
        <end position="63"/>
    </location>
</feature>
<dbReference type="EMBL" id="CP002530">
    <property type="protein sequence ID" value="ADY35108.1"/>
    <property type="molecule type" value="Genomic_DNA"/>
</dbReference>
<dbReference type="InterPro" id="IPR001387">
    <property type="entry name" value="Cro/C1-type_HTH"/>
</dbReference>
<dbReference type="GO" id="GO:0003677">
    <property type="term" value="F:DNA binding"/>
    <property type="evidence" value="ECO:0007669"/>
    <property type="project" value="InterPro"/>
</dbReference>
<dbReference type="RefSeq" id="WP_013616568.1">
    <property type="nucleotide sequence ID" value="NC_015164.1"/>
</dbReference>
<name>F0QZG3_PHOSB</name>
<dbReference type="HOGENOM" id="CLU_066192_52_0_10"/>
<protein>
    <submittedName>
        <fullName evidence="2">Helix-turn-helix domain protein</fullName>
    </submittedName>
</protein>
<reference evidence="2 3" key="1">
    <citation type="journal article" date="2011" name="Stand. Genomic Sci.">
        <title>Complete genome sequence of Bacteroides salanitronis type strain (BL78).</title>
        <authorList>
            <person name="Gronow S."/>
            <person name="Held B."/>
            <person name="Lucas S."/>
            <person name="Lapidus A."/>
            <person name="Del Rio T.G."/>
            <person name="Nolan M."/>
            <person name="Tice H."/>
            <person name="Deshpande S."/>
            <person name="Cheng J.F."/>
            <person name="Pitluck S."/>
            <person name="Liolios K."/>
            <person name="Pagani I."/>
            <person name="Ivanova N."/>
            <person name="Mavromatis K."/>
            <person name="Pati A."/>
            <person name="Tapia R."/>
            <person name="Han C."/>
            <person name="Goodwin L."/>
            <person name="Chen A."/>
            <person name="Palaniappan K."/>
            <person name="Land M."/>
            <person name="Hauser L."/>
            <person name="Chang Y.J."/>
            <person name="Jeffries C.D."/>
            <person name="Brambilla E.M."/>
            <person name="Rohde M."/>
            <person name="Goker M."/>
            <person name="Detter J.C."/>
            <person name="Woyke T."/>
            <person name="Bristow J."/>
            <person name="Markowitz V."/>
            <person name="Hugenholtz P."/>
            <person name="Kyrpides N.C."/>
            <person name="Klenk H.P."/>
            <person name="Eisen J.A."/>
        </authorList>
    </citation>
    <scope>NUCLEOTIDE SEQUENCE [LARGE SCALE GENOMIC DNA]</scope>
    <source>
        <strain evidence="2 3">DSM 18170</strain>
    </source>
</reference>
<evidence type="ECO:0000313" key="3">
    <source>
        <dbReference type="Proteomes" id="UP000007486"/>
    </source>
</evidence>
<gene>
    <name evidence="2" type="ordered locus">Bacsa_0511</name>
</gene>